<keyword evidence="6" id="KW-1185">Reference proteome</keyword>
<dbReference type="PANTHER" id="PTHR30408:SF12">
    <property type="entry name" value="TYPE I RESTRICTION ENZYME MJAVIII SPECIFICITY SUBUNIT"/>
    <property type="match status" value="1"/>
</dbReference>
<dbReference type="EMBL" id="FNQO01000001">
    <property type="protein sequence ID" value="SDZ85966.1"/>
    <property type="molecule type" value="Genomic_DNA"/>
</dbReference>
<protein>
    <submittedName>
        <fullName evidence="5">Type I restriction enzyme, S subunit</fullName>
    </submittedName>
</protein>
<gene>
    <name evidence="5" type="ORF">SAMN05216562_0821</name>
</gene>
<evidence type="ECO:0000313" key="6">
    <source>
        <dbReference type="Proteomes" id="UP000198658"/>
    </source>
</evidence>
<organism evidence="5 6">
    <name type="scientific">Microbulbifer marinus</name>
    <dbReference type="NCBI Taxonomy" id="658218"/>
    <lineage>
        <taxon>Bacteria</taxon>
        <taxon>Pseudomonadati</taxon>
        <taxon>Pseudomonadota</taxon>
        <taxon>Gammaproteobacteria</taxon>
        <taxon>Cellvibrionales</taxon>
        <taxon>Microbulbiferaceae</taxon>
        <taxon>Microbulbifer</taxon>
    </lineage>
</organism>
<reference evidence="6" key="1">
    <citation type="submission" date="2016-10" db="EMBL/GenBank/DDBJ databases">
        <authorList>
            <person name="Varghese N."/>
            <person name="Submissions S."/>
        </authorList>
    </citation>
    <scope>NUCLEOTIDE SEQUENCE [LARGE SCALE GENOMIC DNA]</scope>
    <source>
        <strain evidence="6">CGMCC 1.10657</strain>
    </source>
</reference>
<dbReference type="InterPro" id="IPR052021">
    <property type="entry name" value="Type-I_RS_S_subunit"/>
</dbReference>
<keyword evidence="3" id="KW-0238">DNA-binding</keyword>
<evidence type="ECO:0000256" key="2">
    <source>
        <dbReference type="ARBA" id="ARBA00022747"/>
    </source>
</evidence>
<evidence type="ECO:0000259" key="4">
    <source>
        <dbReference type="Pfam" id="PF01420"/>
    </source>
</evidence>
<dbReference type="OrthoDB" id="398435at2"/>
<dbReference type="GO" id="GO:0003677">
    <property type="term" value="F:DNA binding"/>
    <property type="evidence" value="ECO:0007669"/>
    <property type="project" value="UniProtKB-KW"/>
</dbReference>
<name>A0A1H3WFQ2_9GAMM</name>
<dbReference type="CDD" id="cd17256">
    <property type="entry name" value="RMtype1_S_EcoJA65PI-TRD1-CR1_like"/>
    <property type="match status" value="1"/>
</dbReference>
<dbReference type="PANTHER" id="PTHR30408">
    <property type="entry name" value="TYPE-1 RESTRICTION ENZYME ECOKI SPECIFICITY PROTEIN"/>
    <property type="match status" value="1"/>
</dbReference>
<dbReference type="Pfam" id="PF01420">
    <property type="entry name" value="Methylase_S"/>
    <property type="match status" value="1"/>
</dbReference>
<dbReference type="InterPro" id="IPR044946">
    <property type="entry name" value="Restrct_endonuc_typeI_TRD_sf"/>
</dbReference>
<accession>A0A1H3WFQ2</accession>
<comment type="similarity">
    <text evidence="1">Belongs to the type-I restriction system S methylase family.</text>
</comment>
<dbReference type="Proteomes" id="UP000198658">
    <property type="component" value="Unassembled WGS sequence"/>
</dbReference>
<dbReference type="InterPro" id="IPR000055">
    <property type="entry name" value="Restrct_endonuc_typeI_TRD"/>
</dbReference>
<dbReference type="GO" id="GO:0009307">
    <property type="term" value="P:DNA restriction-modification system"/>
    <property type="evidence" value="ECO:0007669"/>
    <property type="project" value="UniProtKB-KW"/>
</dbReference>
<sequence length="403" mass="45062">MSYTIPANWDRITLGELTQSTRPICYGVLKPGENVEGGTPLVRITDITGNYFDDSSLYHISDELDKEFSRSKLKGGEILVSIQGTIGRVAICPLKYRGANISRTIAVIDPDPRIDKKYLYWFLRYYGERELFDAFGATRASLNISTLRALEVPLPSLKEQQRIAAILDKADAIRRKRQQAIALADEFLRAVFLDMFGDPVTNPKGWPVGNIKSLSKRFSDGPFGSKLKSEHYEESGVRVIRLQNIGIDEFKDTDRAYVSEEYFRASLSKFECRAGDIVIGTLGEPNVRACLIPEHIETAINKADCVHCIPDETKVSKGYLVSLLNLPQFLHFFTGLLHGQTRTRVSSGQLGRLGIPVPSLTLQKEFSDFRGRIEAIKDKITISDLEANSAFESLSQKAFSGQL</sequence>
<dbReference type="AlphaFoldDB" id="A0A1H3WFQ2"/>
<dbReference type="Gene3D" id="3.90.220.20">
    <property type="entry name" value="DNA methylase specificity domains"/>
    <property type="match status" value="2"/>
</dbReference>
<evidence type="ECO:0000313" key="5">
    <source>
        <dbReference type="EMBL" id="SDZ85966.1"/>
    </source>
</evidence>
<dbReference type="SUPFAM" id="SSF116734">
    <property type="entry name" value="DNA methylase specificity domain"/>
    <property type="match status" value="2"/>
</dbReference>
<keyword evidence="2" id="KW-0680">Restriction system</keyword>
<proteinExistence type="inferred from homology"/>
<dbReference type="STRING" id="658218.SAMN05216562_0821"/>
<dbReference type="RefSeq" id="WP_091385415.1">
    <property type="nucleotide sequence ID" value="NZ_FNQO01000001.1"/>
</dbReference>
<evidence type="ECO:0000256" key="1">
    <source>
        <dbReference type="ARBA" id="ARBA00010923"/>
    </source>
</evidence>
<evidence type="ECO:0000256" key="3">
    <source>
        <dbReference type="ARBA" id="ARBA00023125"/>
    </source>
</evidence>
<feature type="domain" description="Type I restriction modification DNA specificity" evidence="4">
    <location>
        <begin position="8"/>
        <end position="181"/>
    </location>
</feature>